<dbReference type="Proteomes" id="UP000036756">
    <property type="component" value="Unassembled WGS sequence"/>
</dbReference>
<dbReference type="Pfam" id="PF09084">
    <property type="entry name" value="NMT1"/>
    <property type="match status" value="1"/>
</dbReference>
<dbReference type="PROSITE" id="PS51257">
    <property type="entry name" value="PROKAR_LIPOPROTEIN"/>
    <property type="match status" value="1"/>
</dbReference>
<evidence type="ECO:0000256" key="1">
    <source>
        <dbReference type="SAM" id="SignalP"/>
    </source>
</evidence>
<feature type="signal peptide" evidence="1">
    <location>
        <begin position="1"/>
        <end position="23"/>
    </location>
</feature>
<keyword evidence="4" id="KW-1185">Reference proteome</keyword>
<gene>
    <name evidence="3" type="ORF">CLCY_3c03010</name>
</gene>
<dbReference type="EMBL" id="LFVU01000026">
    <property type="protein sequence ID" value="KMT22030.1"/>
    <property type="molecule type" value="Genomic_DNA"/>
</dbReference>
<sequence>MKKFIVLVIFIALLFTSCGTSNTSSNKESGKKLEEVNLVLDWYPNAIHSFIYAAIENGYFEDEGIKVNIQFPSNATDGLSLVAAGKATLGIDYPSNLIMSKAKENIPVKSVGAVVHSSLSILMSLDEKKIKSPKDLEGKNVGYSGNPLNEEYVRTMVKQDGGDPNKVKFTDVGFEMLSAIMTKRVDSVSGALVNHEVPVLEDKGYKVNYLNPSDYGVPREYTMIFVANDKTINNDREKLEKFMRGAKRGFEFMKKNPDKALEILLKNQQKDNFPLTESVEKKSMKILLPGMDSVEEPFLSQDKKHWEDNAKWLKEKGIIDKIPSSDDLFVNILNK</sequence>
<organism evidence="3 4">
    <name type="scientific">Clostridium cylindrosporum DSM 605</name>
    <dbReference type="NCBI Taxonomy" id="1121307"/>
    <lineage>
        <taxon>Bacteria</taxon>
        <taxon>Bacillati</taxon>
        <taxon>Bacillota</taxon>
        <taxon>Clostridia</taxon>
        <taxon>Eubacteriales</taxon>
        <taxon>Clostridiaceae</taxon>
        <taxon>Clostridium</taxon>
    </lineage>
</organism>
<keyword evidence="1" id="KW-0732">Signal</keyword>
<dbReference type="PANTHER" id="PTHR31528">
    <property type="entry name" value="4-AMINO-5-HYDROXYMETHYL-2-METHYLPYRIMIDINE PHOSPHATE SYNTHASE THI11-RELATED"/>
    <property type="match status" value="1"/>
</dbReference>
<proteinExistence type="predicted"/>
<dbReference type="InterPro" id="IPR027939">
    <property type="entry name" value="NMT1/THI5"/>
</dbReference>
<reference evidence="3 4" key="1">
    <citation type="submission" date="2015-06" db="EMBL/GenBank/DDBJ databases">
        <title>Draft genome sequence of the purine-degrading Clostridium cylindrosporum HC-1 (DSM 605).</title>
        <authorList>
            <person name="Poehlein A."/>
            <person name="Schiel-Bengelsdorf B."/>
            <person name="Bengelsdorf F."/>
            <person name="Daniel R."/>
            <person name="Duerre P."/>
        </authorList>
    </citation>
    <scope>NUCLEOTIDE SEQUENCE [LARGE SCALE GENOMIC DNA]</scope>
    <source>
        <strain evidence="3 4">DSM 605</strain>
    </source>
</reference>
<accession>A0A0J8D7M0</accession>
<evidence type="ECO:0000313" key="4">
    <source>
        <dbReference type="Proteomes" id="UP000036756"/>
    </source>
</evidence>
<comment type="caution">
    <text evidence="3">The sequence shown here is derived from an EMBL/GenBank/DDBJ whole genome shotgun (WGS) entry which is preliminary data.</text>
</comment>
<dbReference type="AlphaFoldDB" id="A0A0J8D7M0"/>
<feature type="domain" description="SsuA/THI5-like" evidence="2">
    <location>
        <begin position="46"/>
        <end position="260"/>
    </location>
</feature>
<protein>
    <submittedName>
        <fullName evidence="3">ABC-type nitrate/sulfonate/bicarbonate transport system, periplasmic component</fullName>
    </submittedName>
</protein>
<dbReference type="InterPro" id="IPR015168">
    <property type="entry name" value="SsuA/THI5"/>
</dbReference>
<feature type="chain" id="PRO_5039682755" evidence="1">
    <location>
        <begin position="24"/>
        <end position="335"/>
    </location>
</feature>
<evidence type="ECO:0000313" key="3">
    <source>
        <dbReference type="EMBL" id="KMT22030.1"/>
    </source>
</evidence>
<dbReference type="RefSeq" id="WP_048570659.1">
    <property type="nucleotide sequence ID" value="NZ_LFVU01000026.1"/>
</dbReference>
<dbReference type="SUPFAM" id="SSF53850">
    <property type="entry name" value="Periplasmic binding protein-like II"/>
    <property type="match status" value="1"/>
</dbReference>
<dbReference type="PANTHER" id="PTHR31528:SF3">
    <property type="entry name" value="THIAMINE BIOSYNTHESIS PROTEIN HI_0357-RELATED"/>
    <property type="match status" value="1"/>
</dbReference>
<dbReference type="PATRIC" id="fig|1121307.3.peg.1655"/>
<dbReference type="OrthoDB" id="9815602at2"/>
<dbReference type="GO" id="GO:0009228">
    <property type="term" value="P:thiamine biosynthetic process"/>
    <property type="evidence" value="ECO:0007669"/>
    <property type="project" value="InterPro"/>
</dbReference>
<evidence type="ECO:0000259" key="2">
    <source>
        <dbReference type="Pfam" id="PF09084"/>
    </source>
</evidence>
<name>A0A0J8D7M0_CLOCY</name>
<dbReference type="Gene3D" id="3.40.190.10">
    <property type="entry name" value="Periplasmic binding protein-like II"/>
    <property type="match status" value="2"/>
</dbReference>
<dbReference type="STRING" id="1121307.CLCY_3c03010"/>